<feature type="transmembrane region" description="Helical" evidence="1">
    <location>
        <begin position="26"/>
        <end position="46"/>
    </location>
</feature>
<evidence type="ECO:0000256" key="1">
    <source>
        <dbReference type="SAM" id="Phobius"/>
    </source>
</evidence>
<keyword evidence="1" id="KW-0472">Membrane</keyword>
<sequence length="73" mass="8667">LYSKYIRSSALCSYAMDCWSRWGFTILLYGWILLSLCKSVINFCYFMKSVRVLPAGFNNVSFSSQMRRRNIRF</sequence>
<keyword evidence="1" id="KW-0812">Transmembrane</keyword>
<name>A0A0R3SFW9_HYMDI</name>
<accession>A0A0R3SFW9</accession>
<evidence type="ECO:0000313" key="2">
    <source>
        <dbReference type="WBParaSite" id="HDID_0000376201-mRNA-1"/>
    </source>
</evidence>
<keyword evidence="1" id="KW-1133">Transmembrane helix</keyword>
<dbReference type="AlphaFoldDB" id="A0A0R3SFW9"/>
<protein>
    <submittedName>
        <fullName evidence="2">Ovule protein</fullName>
    </submittedName>
</protein>
<proteinExistence type="predicted"/>
<organism evidence="2">
    <name type="scientific">Hymenolepis diminuta</name>
    <name type="common">Rat tapeworm</name>
    <dbReference type="NCBI Taxonomy" id="6216"/>
    <lineage>
        <taxon>Eukaryota</taxon>
        <taxon>Metazoa</taxon>
        <taxon>Spiralia</taxon>
        <taxon>Lophotrochozoa</taxon>
        <taxon>Platyhelminthes</taxon>
        <taxon>Cestoda</taxon>
        <taxon>Eucestoda</taxon>
        <taxon>Cyclophyllidea</taxon>
        <taxon>Hymenolepididae</taxon>
        <taxon>Hymenolepis</taxon>
    </lineage>
</organism>
<dbReference type="WBParaSite" id="HDID_0000376201-mRNA-1">
    <property type="protein sequence ID" value="HDID_0000376201-mRNA-1"/>
    <property type="gene ID" value="HDID_0000376201"/>
</dbReference>
<reference evidence="2" key="1">
    <citation type="submission" date="2017-02" db="UniProtKB">
        <authorList>
            <consortium name="WormBaseParasite"/>
        </authorList>
    </citation>
    <scope>IDENTIFICATION</scope>
</reference>